<evidence type="ECO:0000256" key="5">
    <source>
        <dbReference type="ARBA" id="ARBA00022723"/>
    </source>
</evidence>
<dbReference type="AlphaFoldDB" id="A0A3P1XY60"/>
<keyword evidence="5" id="KW-0479">Metal-binding</keyword>
<dbReference type="SFLD" id="SFLDG01082">
    <property type="entry name" value="B12-binding_domain_containing"/>
    <property type="match status" value="1"/>
</dbReference>
<dbReference type="InterPro" id="IPR058240">
    <property type="entry name" value="rSAM_sf"/>
</dbReference>
<dbReference type="SMART" id="SM00729">
    <property type="entry name" value="Elp3"/>
    <property type="match status" value="1"/>
</dbReference>
<evidence type="ECO:0000256" key="2">
    <source>
        <dbReference type="ARBA" id="ARBA00022603"/>
    </source>
</evidence>
<feature type="domain" description="B12-binding" evidence="8">
    <location>
        <begin position="42"/>
        <end position="129"/>
    </location>
</feature>
<dbReference type="GO" id="GO:0003824">
    <property type="term" value="F:catalytic activity"/>
    <property type="evidence" value="ECO:0007669"/>
    <property type="project" value="InterPro"/>
</dbReference>
<dbReference type="EMBL" id="RQYS01000003">
    <property type="protein sequence ID" value="RRD62970.1"/>
    <property type="molecule type" value="Genomic_DNA"/>
</dbReference>
<protein>
    <submittedName>
        <fullName evidence="9">Radical SAM protein</fullName>
    </submittedName>
</protein>
<dbReference type="PANTHER" id="PTHR43409">
    <property type="entry name" value="ANAEROBIC MAGNESIUM-PROTOPORPHYRIN IX MONOMETHYL ESTER CYCLASE-RELATED"/>
    <property type="match status" value="1"/>
</dbReference>
<sequence>MKLKLIYPKWKKLKGQTTFNLPPHGPVVFAATLPEYVDISFTDENVEALDFDEECDLVAISMMLSTQVKRGWAIADEYRRRGKQVIFGGISTMLHAEETIEHADAVFLGESEGRMEEVLNDWRNGRLKKVYNYMTQQPPIGDVGPARRDLYKRELYNHKGVQMVDLFHASRGCRFSCYPCAVSYLGGRIFRPRPIDKVIEDLASIENNRLFIVDNSLAQNKEWEMELFREMIPFKKKWISHTIEDDPKVLDLAAQAGAWYVYQAVYDTSDYIKERVKRYHDHGIGVEGTILLGIDNQSEDDIKRLIDFLLEIDLDLAEFTVMTPFPHTKGYDDYLRQGRIFDFDWDHYNAGQVVFHPKQMSAERLQELYEYAWDTFYKDESQEQKMFRLFTQVVMREMEDGTFRPRNRELANKSFGKDVVRNIKVS</sequence>
<evidence type="ECO:0000256" key="4">
    <source>
        <dbReference type="ARBA" id="ARBA00022691"/>
    </source>
</evidence>
<name>A0A3P1XY60_TANFO</name>
<evidence type="ECO:0000256" key="3">
    <source>
        <dbReference type="ARBA" id="ARBA00022679"/>
    </source>
</evidence>
<dbReference type="InterPro" id="IPR006638">
    <property type="entry name" value="Elp3/MiaA/NifB-like_rSAM"/>
</dbReference>
<dbReference type="RefSeq" id="WP_124750436.1">
    <property type="nucleotide sequence ID" value="NZ_RQYS01000003.1"/>
</dbReference>
<dbReference type="OrthoDB" id="9801424at2"/>
<dbReference type="SFLD" id="SFLDG01123">
    <property type="entry name" value="methyltransferase_(Class_B)"/>
    <property type="match status" value="1"/>
</dbReference>
<dbReference type="InterPro" id="IPR007197">
    <property type="entry name" value="rSAM"/>
</dbReference>
<accession>A0A3P1XY60</accession>
<evidence type="ECO:0000259" key="8">
    <source>
        <dbReference type="PROSITE" id="PS51332"/>
    </source>
</evidence>
<keyword evidence="4" id="KW-0949">S-adenosyl-L-methionine</keyword>
<comment type="cofactor">
    <cofactor evidence="1">
        <name>[4Fe-4S] cluster</name>
        <dbReference type="ChEBI" id="CHEBI:49883"/>
    </cofactor>
</comment>
<evidence type="ECO:0000313" key="10">
    <source>
        <dbReference type="Proteomes" id="UP000278609"/>
    </source>
</evidence>
<dbReference type="GO" id="GO:0046872">
    <property type="term" value="F:metal ion binding"/>
    <property type="evidence" value="ECO:0007669"/>
    <property type="project" value="UniProtKB-KW"/>
</dbReference>
<proteinExistence type="predicted"/>
<dbReference type="Proteomes" id="UP000278609">
    <property type="component" value="Unassembled WGS sequence"/>
</dbReference>
<dbReference type="SFLD" id="SFLDS00029">
    <property type="entry name" value="Radical_SAM"/>
    <property type="match status" value="1"/>
</dbReference>
<keyword evidence="3" id="KW-0808">Transferase</keyword>
<evidence type="ECO:0000256" key="7">
    <source>
        <dbReference type="ARBA" id="ARBA00023014"/>
    </source>
</evidence>
<evidence type="ECO:0000256" key="6">
    <source>
        <dbReference type="ARBA" id="ARBA00023004"/>
    </source>
</evidence>
<dbReference type="InterPro" id="IPR006158">
    <property type="entry name" value="Cobalamin-bd"/>
</dbReference>
<gene>
    <name evidence="9" type="ORF">EII40_01125</name>
</gene>
<evidence type="ECO:0000313" key="9">
    <source>
        <dbReference type="EMBL" id="RRD62970.1"/>
    </source>
</evidence>
<dbReference type="InterPro" id="IPR034466">
    <property type="entry name" value="Methyltransferase_Class_B"/>
</dbReference>
<organism evidence="9 10">
    <name type="scientific">Tannerella forsythia</name>
    <name type="common">Bacteroides forsythus</name>
    <dbReference type="NCBI Taxonomy" id="28112"/>
    <lineage>
        <taxon>Bacteria</taxon>
        <taxon>Pseudomonadati</taxon>
        <taxon>Bacteroidota</taxon>
        <taxon>Bacteroidia</taxon>
        <taxon>Bacteroidales</taxon>
        <taxon>Tannerellaceae</taxon>
        <taxon>Tannerella</taxon>
    </lineage>
</organism>
<dbReference type="PROSITE" id="PS51332">
    <property type="entry name" value="B12_BINDING"/>
    <property type="match status" value="1"/>
</dbReference>
<dbReference type="Gene3D" id="3.40.50.280">
    <property type="entry name" value="Cobalamin-binding domain"/>
    <property type="match status" value="1"/>
</dbReference>
<keyword evidence="6" id="KW-0408">Iron</keyword>
<keyword evidence="7" id="KW-0411">Iron-sulfur</keyword>
<dbReference type="InterPro" id="IPR051198">
    <property type="entry name" value="BchE-like"/>
</dbReference>
<dbReference type="GO" id="GO:0031419">
    <property type="term" value="F:cobalamin binding"/>
    <property type="evidence" value="ECO:0007669"/>
    <property type="project" value="InterPro"/>
</dbReference>
<dbReference type="SUPFAM" id="SSF102114">
    <property type="entry name" value="Radical SAM enzymes"/>
    <property type="match status" value="1"/>
</dbReference>
<comment type="caution">
    <text evidence="9">The sequence shown here is derived from an EMBL/GenBank/DDBJ whole genome shotgun (WGS) entry which is preliminary data.</text>
</comment>
<reference evidence="9 10" key="1">
    <citation type="submission" date="2018-11" db="EMBL/GenBank/DDBJ databases">
        <title>Genomes From Bacteria Associated with the Canine Oral Cavity: a Test Case for Automated Genome-Based Taxonomic Assignment.</title>
        <authorList>
            <person name="Coil D.A."/>
            <person name="Jospin G."/>
            <person name="Darling A.E."/>
            <person name="Wallis C."/>
            <person name="Davis I.J."/>
            <person name="Harris S."/>
            <person name="Eisen J.A."/>
            <person name="Holcombe L.J."/>
            <person name="O'Flynn C."/>
        </authorList>
    </citation>
    <scope>NUCLEOTIDE SEQUENCE [LARGE SCALE GENOMIC DNA]</scope>
    <source>
        <strain evidence="9 10">OH2617_COT-023</strain>
    </source>
</reference>
<dbReference type="GO" id="GO:0051539">
    <property type="term" value="F:4 iron, 4 sulfur cluster binding"/>
    <property type="evidence" value="ECO:0007669"/>
    <property type="project" value="UniProtKB-KW"/>
</dbReference>
<evidence type="ECO:0000256" key="1">
    <source>
        <dbReference type="ARBA" id="ARBA00001966"/>
    </source>
</evidence>
<keyword evidence="2" id="KW-0489">Methyltransferase</keyword>
<dbReference type="GO" id="GO:0005829">
    <property type="term" value="C:cytosol"/>
    <property type="evidence" value="ECO:0007669"/>
    <property type="project" value="TreeGrafter"/>
</dbReference>
<dbReference type="PANTHER" id="PTHR43409:SF7">
    <property type="entry name" value="BLL1977 PROTEIN"/>
    <property type="match status" value="1"/>
</dbReference>